<reference evidence="2 3" key="1">
    <citation type="submission" date="2017-02" db="EMBL/GenBank/DDBJ databases">
        <title>Genomes of Trichoderma spp. with biocontrol activity.</title>
        <authorList>
            <person name="Gardiner D."/>
            <person name="Kazan K."/>
            <person name="Vos C."/>
            <person name="Harvey P."/>
        </authorList>
    </citation>
    <scope>NUCLEOTIDE SEQUENCE [LARGE SCALE GENOMIC DNA]</scope>
    <source>
        <strain evidence="2 3">Tr1</strain>
    </source>
</reference>
<protein>
    <submittedName>
        <fullName evidence="2">Uncharacterized protein</fullName>
    </submittedName>
</protein>
<dbReference type="OrthoDB" id="4896127at2759"/>
<comment type="caution">
    <text evidence="2">The sequence shown here is derived from an EMBL/GenBank/DDBJ whole genome shotgun (WGS) entry which is preliminary data.</text>
</comment>
<dbReference type="AlphaFoldDB" id="A0A2K0TXC0"/>
<sequence length="293" mass="32191">MSQQASLIISLDPEGDGGAFRIKHAPGEVNPEHLVDRGKYVAIQADLVGVVHGKLRNGTPATLIITDFWFLSFKLARRVIWAQITYKFTSLQSESQGPDVIKVSPQGHFSLRPMQKHVESALKTEVTAQAGGALPVSPGVNLALERTESYDTGDQMVLTGTMRMEDREFGGKDTARWALMENHTTKGGTPTYLRTAILLRRKESEAAQKFQATVEIKVNADVKTNLEEMVKKLLGGTPKDDPIEFDPSISSPGFDSFKNSPLDEIDLDSIRSVKTTKVLGDAEHDQQKESGDN</sequence>
<gene>
    <name evidence="2" type="ORF">THARTR1_09174</name>
</gene>
<organism evidence="2 3">
    <name type="scientific">Trichoderma harzianum</name>
    <name type="common">Hypocrea lixii</name>
    <dbReference type="NCBI Taxonomy" id="5544"/>
    <lineage>
        <taxon>Eukaryota</taxon>
        <taxon>Fungi</taxon>
        <taxon>Dikarya</taxon>
        <taxon>Ascomycota</taxon>
        <taxon>Pezizomycotina</taxon>
        <taxon>Sordariomycetes</taxon>
        <taxon>Hypocreomycetidae</taxon>
        <taxon>Hypocreales</taxon>
        <taxon>Hypocreaceae</taxon>
        <taxon>Trichoderma</taxon>
    </lineage>
</organism>
<dbReference type="Proteomes" id="UP000236290">
    <property type="component" value="Unassembled WGS sequence"/>
</dbReference>
<name>A0A2K0TXC0_TRIHA</name>
<evidence type="ECO:0000313" key="2">
    <source>
        <dbReference type="EMBL" id="PNP50185.1"/>
    </source>
</evidence>
<accession>A0A2K0TXC0</accession>
<dbReference type="EMBL" id="MTYI01000165">
    <property type="protein sequence ID" value="PNP50185.1"/>
    <property type="molecule type" value="Genomic_DNA"/>
</dbReference>
<evidence type="ECO:0000256" key="1">
    <source>
        <dbReference type="SAM" id="MobiDB-lite"/>
    </source>
</evidence>
<feature type="compositionally biased region" description="Polar residues" evidence="1">
    <location>
        <begin position="248"/>
        <end position="259"/>
    </location>
</feature>
<evidence type="ECO:0000313" key="3">
    <source>
        <dbReference type="Proteomes" id="UP000236290"/>
    </source>
</evidence>
<feature type="region of interest" description="Disordered" evidence="1">
    <location>
        <begin position="236"/>
        <end position="261"/>
    </location>
</feature>
<proteinExistence type="predicted"/>